<sequence>MEKYFKNNEPKVNSYDNGIILPSKIVDNGPMWGLGGACDSDNNFISDSLYDGGWATHGGYYSWKNETYVDENVIYIGVFFQHWGHFLIDLSTRFWCIDEIKSKCPNVKIAIVGDEYPSGNNLRLFELLGIDESHIVHIEKPTRFKRVFVPTQGFKSCEWYTDKHIAMFDLITKNALDENINFSRVKNLKKVYFSRRSLGKARYSEFGEEFFENIFVENGFVSVAPEKLSLEEQIYIWNNADEIACINGTIPLNVVFSKNKNLKLTVLNKTSIFHENPYILLQFREIKADFIDVYKEPFKNYPKSLGEGPYFLGNPKNFIEYCNKSKLKYNFSFKTKLWFIKEKIKYYIAVSKIKEKTRNVLRKLIPKALIRKIRGY</sequence>
<evidence type="ECO:0000259" key="1">
    <source>
        <dbReference type="Pfam" id="PF04577"/>
    </source>
</evidence>
<keyword evidence="3" id="KW-1185">Reference proteome</keyword>
<dbReference type="EMBL" id="JBBMFI010000017">
    <property type="protein sequence ID" value="MEQ2565748.1"/>
    <property type="molecule type" value="Genomic_DNA"/>
</dbReference>
<comment type="caution">
    <text evidence="2">The sequence shown here is derived from an EMBL/GenBank/DDBJ whole genome shotgun (WGS) entry which is preliminary data.</text>
</comment>
<protein>
    <submittedName>
        <fullName evidence="2">Glycosyltransferase 61 family protein</fullName>
    </submittedName>
</protein>
<feature type="domain" description="Glycosyltransferase 61 catalytic" evidence="1">
    <location>
        <begin position="83"/>
        <end position="260"/>
    </location>
</feature>
<accession>A0ABV1HUW6</accession>
<evidence type="ECO:0000313" key="2">
    <source>
        <dbReference type="EMBL" id="MEQ2565748.1"/>
    </source>
</evidence>
<dbReference type="RefSeq" id="WP_367286448.1">
    <property type="nucleotide sequence ID" value="NZ_JBBMEY010000018.1"/>
</dbReference>
<reference evidence="2 3" key="1">
    <citation type="submission" date="2024-03" db="EMBL/GenBank/DDBJ databases">
        <title>Human intestinal bacterial collection.</title>
        <authorList>
            <person name="Pauvert C."/>
            <person name="Hitch T.C.A."/>
            <person name="Clavel T."/>
        </authorList>
    </citation>
    <scope>NUCLEOTIDE SEQUENCE [LARGE SCALE GENOMIC DNA]</scope>
    <source>
        <strain evidence="2 3">CLA-AP-H18</strain>
    </source>
</reference>
<dbReference type="Pfam" id="PF04577">
    <property type="entry name" value="Glyco_transf_61"/>
    <property type="match status" value="1"/>
</dbReference>
<name>A0ABV1HUW6_9FIRM</name>
<organism evidence="2 3">
    <name type="scientific">Ruminococcoides intestinihominis</name>
    <dbReference type="NCBI Taxonomy" id="3133161"/>
    <lineage>
        <taxon>Bacteria</taxon>
        <taxon>Bacillati</taxon>
        <taxon>Bacillota</taxon>
        <taxon>Clostridia</taxon>
        <taxon>Eubacteriales</taxon>
        <taxon>Oscillospiraceae</taxon>
        <taxon>Ruminococcoides</taxon>
    </lineage>
</organism>
<evidence type="ECO:0000313" key="3">
    <source>
        <dbReference type="Proteomes" id="UP001478133"/>
    </source>
</evidence>
<proteinExistence type="predicted"/>
<gene>
    <name evidence="2" type="ORF">ABFO16_05805</name>
</gene>
<dbReference type="InterPro" id="IPR049625">
    <property type="entry name" value="Glyco_transf_61_cat"/>
</dbReference>
<dbReference type="Proteomes" id="UP001478133">
    <property type="component" value="Unassembled WGS sequence"/>
</dbReference>